<evidence type="ECO:0000256" key="1">
    <source>
        <dbReference type="SAM" id="Phobius"/>
    </source>
</evidence>
<keyword evidence="1" id="KW-1133">Transmembrane helix</keyword>
<keyword evidence="1" id="KW-0472">Membrane</keyword>
<protein>
    <submittedName>
        <fullName evidence="2">Uncharacterized protein</fullName>
    </submittedName>
</protein>
<dbReference type="EMBL" id="JPKZ01001397">
    <property type="protein sequence ID" value="KHN82157.1"/>
    <property type="molecule type" value="Genomic_DNA"/>
</dbReference>
<keyword evidence="3" id="KW-1185">Reference proteome</keyword>
<gene>
    <name evidence="2" type="ORF">Tcan_00241</name>
</gene>
<dbReference type="Proteomes" id="UP000031036">
    <property type="component" value="Unassembled WGS sequence"/>
</dbReference>
<name>A0A0B2VL30_TOXCA</name>
<keyword evidence="1" id="KW-0812">Transmembrane</keyword>
<dbReference type="AlphaFoldDB" id="A0A0B2VL30"/>
<sequence>MEADRNDRCVVHKEETSNRDAGRVVLLMGIGGWSLVAVAIASYHLSSFSDYCKPTTVQRADIPSEEIFSSLVPVTPFFAIWLDDSETKPESGVFYSTSQNHVTLSCRLLLTFSDYS</sequence>
<proteinExistence type="predicted"/>
<feature type="transmembrane region" description="Helical" evidence="1">
    <location>
        <begin position="21"/>
        <end position="45"/>
    </location>
</feature>
<evidence type="ECO:0000313" key="2">
    <source>
        <dbReference type="EMBL" id="KHN82157.1"/>
    </source>
</evidence>
<reference evidence="2 3" key="1">
    <citation type="submission" date="2014-11" db="EMBL/GenBank/DDBJ databases">
        <title>Genetic blueprint of the zoonotic pathogen Toxocara canis.</title>
        <authorList>
            <person name="Zhu X.-Q."/>
            <person name="Korhonen P.K."/>
            <person name="Cai H."/>
            <person name="Young N.D."/>
            <person name="Nejsum P."/>
            <person name="von Samson-Himmelstjerna G."/>
            <person name="Boag P.R."/>
            <person name="Tan P."/>
            <person name="Li Q."/>
            <person name="Min J."/>
            <person name="Yang Y."/>
            <person name="Wang X."/>
            <person name="Fang X."/>
            <person name="Hall R.S."/>
            <person name="Hofmann A."/>
            <person name="Sternberg P.W."/>
            <person name="Jex A.R."/>
            <person name="Gasser R.B."/>
        </authorList>
    </citation>
    <scope>NUCLEOTIDE SEQUENCE [LARGE SCALE GENOMIC DNA]</scope>
    <source>
        <strain evidence="2">PN_DK_2014</strain>
    </source>
</reference>
<comment type="caution">
    <text evidence="2">The sequence shown here is derived from an EMBL/GenBank/DDBJ whole genome shotgun (WGS) entry which is preliminary data.</text>
</comment>
<evidence type="ECO:0000313" key="3">
    <source>
        <dbReference type="Proteomes" id="UP000031036"/>
    </source>
</evidence>
<organism evidence="2 3">
    <name type="scientific">Toxocara canis</name>
    <name type="common">Canine roundworm</name>
    <dbReference type="NCBI Taxonomy" id="6265"/>
    <lineage>
        <taxon>Eukaryota</taxon>
        <taxon>Metazoa</taxon>
        <taxon>Ecdysozoa</taxon>
        <taxon>Nematoda</taxon>
        <taxon>Chromadorea</taxon>
        <taxon>Rhabditida</taxon>
        <taxon>Spirurina</taxon>
        <taxon>Ascaridomorpha</taxon>
        <taxon>Ascaridoidea</taxon>
        <taxon>Toxocaridae</taxon>
        <taxon>Toxocara</taxon>
    </lineage>
</organism>
<accession>A0A0B2VL30</accession>